<accession>A0A1X7VTU1</accession>
<protein>
    <submittedName>
        <fullName evidence="2">Uncharacterized protein</fullName>
    </submittedName>
</protein>
<name>A0A1X7VTU1_AMPQE</name>
<evidence type="ECO:0000256" key="1">
    <source>
        <dbReference type="SAM" id="MobiDB-lite"/>
    </source>
</evidence>
<dbReference type="AlphaFoldDB" id="A0A1X7VTU1"/>
<proteinExistence type="predicted"/>
<evidence type="ECO:0000313" key="2">
    <source>
        <dbReference type="EnsemblMetazoa" id="Aqu2.1.42838_001"/>
    </source>
</evidence>
<sequence length="88" mass="9180">MPETALKCSTCATALKNGLVNSYGEEILQQGWNIIMEEDSLYNYSNNAAQAIEGGPSDPEVDDGAASDATALSPVPLGGGTEPDDFIE</sequence>
<reference evidence="2" key="1">
    <citation type="submission" date="2017-05" db="UniProtKB">
        <authorList>
            <consortium name="EnsemblMetazoa"/>
        </authorList>
    </citation>
    <scope>IDENTIFICATION</scope>
</reference>
<feature type="region of interest" description="Disordered" evidence="1">
    <location>
        <begin position="51"/>
        <end position="88"/>
    </location>
</feature>
<organism evidence="2">
    <name type="scientific">Amphimedon queenslandica</name>
    <name type="common">Sponge</name>
    <dbReference type="NCBI Taxonomy" id="400682"/>
    <lineage>
        <taxon>Eukaryota</taxon>
        <taxon>Metazoa</taxon>
        <taxon>Porifera</taxon>
        <taxon>Demospongiae</taxon>
        <taxon>Heteroscleromorpha</taxon>
        <taxon>Haplosclerida</taxon>
        <taxon>Niphatidae</taxon>
        <taxon>Amphimedon</taxon>
    </lineage>
</organism>
<dbReference type="InParanoid" id="A0A1X7VTU1"/>
<dbReference type="EnsemblMetazoa" id="Aqu2.1.42838_001">
    <property type="protein sequence ID" value="Aqu2.1.42838_001"/>
    <property type="gene ID" value="Aqu2.1.42838"/>
</dbReference>